<dbReference type="AlphaFoldDB" id="A0AAW0Q6Q9"/>
<dbReference type="PANTHER" id="PTHR21687:SF5">
    <property type="entry name" value="PLASMALEMMA VESICLE-ASSOCIATED PROTEIN"/>
    <property type="match status" value="1"/>
</dbReference>
<accession>A0AAW0Q6Q9</accession>
<dbReference type="GO" id="GO:0002693">
    <property type="term" value="P:positive regulation of cellular extravasation"/>
    <property type="evidence" value="ECO:0007669"/>
    <property type="project" value="TreeGrafter"/>
</dbReference>
<dbReference type="EMBL" id="JBBPFD010000001">
    <property type="protein sequence ID" value="KAK7945269.1"/>
    <property type="molecule type" value="Genomic_DNA"/>
</dbReference>
<sequence length="779" mass="84223">MYSPVSKYSPDSRKKMVYRSTKSKSCGYYMRIALFFSSLIQSLIIVSLVLFLIYGNQEDTASVSKVQDLEKRYNQLSVETLSLRQQRKNLTNLLNITIQGKTRCEWDLVQLKATINTSYYFLGEMERKLAQCNLERLRGRINCPTDVRPQPFTFGCNCARDIETCKAKLDTVQINFTQTAMKMQMEIDHTARERDYITLEAIKLRRDKFVLEKAVELYQIKCKDEFINSMSGITNVSKAFLTKIDVLFPAHHPFQLTCPNQKDYLEQIRNNCTNLSEEVVRKFQFYLDTLGNKVSMSTGNISVLTAENIRMTRDYNLCSQNRTEIQLKNDEERETLINDKIKLKGEIEVLESTVRYKNTELDHLKQQLMHLNMTCIPRTGTIFPRTNSQTSSTWGLNPGSSSSGSTNTGSSNQFNRFGSSSSSFSSHGSSSSMSDPGLGLSSFNKQPSTGLGSSSLGSGSSLASSGLNKLGSSNQGSSTSFGSSSSSGTGLNKQTSSLSSFGNPSSSNSNQNTFGASGATGASSGSNSNSNFGSSSSKYGSSSSNFGSSNSNFGSSNSNFGSSSSNFGSSSSKLGSSNSNLDSSNSNQGSLGSRFGSSNSNSGSSNFGSSSSSNLGSSLGSSSNSNFGSSSLSKTTSNSRGSSIFGSPSSSSSNLGSLAVREVVEVVAAVVVAAAAAAAVAIVTQIKVNSEATKAEDRRAVGLALDRLVLEGATRSHPPDVRTRDRDQNFPECWDSPPDTVKTSKHLTPRHLLLTTATSPGFQRTIVEERSLKVFHIQK</sequence>
<evidence type="ECO:0000313" key="4">
    <source>
        <dbReference type="Proteomes" id="UP001460270"/>
    </source>
</evidence>
<dbReference type="Pfam" id="PF06637">
    <property type="entry name" value="PV-1"/>
    <property type="match status" value="1"/>
</dbReference>
<keyword evidence="2" id="KW-0812">Transmembrane</keyword>
<comment type="caution">
    <text evidence="3">The sequence shown here is derived from an EMBL/GenBank/DDBJ whole genome shotgun (WGS) entry which is preliminary data.</text>
</comment>
<name>A0AAW0Q6Q9_9GOBI</name>
<evidence type="ECO:0000256" key="1">
    <source>
        <dbReference type="SAM" id="MobiDB-lite"/>
    </source>
</evidence>
<dbReference type="GO" id="GO:0043114">
    <property type="term" value="P:regulation of vascular permeability"/>
    <property type="evidence" value="ECO:0007669"/>
    <property type="project" value="TreeGrafter"/>
</dbReference>
<dbReference type="Proteomes" id="UP001460270">
    <property type="component" value="Unassembled WGS sequence"/>
</dbReference>
<feature type="compositionally biased region" description="Low complexity" evidence="1">
    <location>
        <begin position="399"/>
        <end position="534"/>
    </location>
</feature>
<feature type="transmembrane region" description="Helical" evidence="2">
    <location>
        <begin position="28"/>
        <end position="54"/>
    </location>
</feature>
<feature type="region of interest" description="Disordered" evidence="1">
    <location>
        <begin position="621"/>
        <end position="654"/>
    </location>
</feature>
<gene>
    <name evidence="3" type="ORF">WMY93_000997</name>
</gene>
<organism evidence="3 4">
    <name type="scientific">Mugilogobius chulae</name>
    <name type="common">yellowstripe goby</name>
    <dbReference type="NCBI Taxonomy" id="88201"/>
    <lineage>
        <taxon>Eukaryota</taxon>
        <taxon>Metazoa</taxon>
        <taxon>Chordata</taxon>
        <taxon>Craniata</taxon>
        <taxon>Vertebrata</taxon>
        <taxon>Euteleostomi</taxon>
        <taxon>Actinopterygii</taxon>
        <taxon>Neopterygii</taxon>
        <taxon>Teleostei</taxon>
        <taxon>Neoteleostei</taxon>
        <taxon>Acanthomorphata</taxon>
        <taxon>Gobiaria</taxon>
        <taxon>Gobiiformes</taxon>
        <taxon>Gobioidei</taxon>
        <taxon>Gobiidae</taxon>
        <taxon>Gobionellinae</taxon>
        <taxon>Mugilogobius</taxon>
    </lineage>
</organism>
<reference evidence="4" key="1">
    <citation type="submission" date="2024-04" db="EMBL/GenBank/DDBJ databases">
        <title>Salinicola lusitanus LLJ914,a marine bacterium isolated from the Okinawa Trough.</title>
        <authorList>
            <person name="Li J."/>
        </authorList>
    </citation>
    <scope>NUCLEOTIDE SEQUENCE [LARGE SCALE GENOMIC DNA]</scope>
</reference>
<feature type="compositionally biased region" description="Polar residues" evidence="1">
    <location>
        <begin position="384"/>
        <end position="395"/>
    </location>
</feature>
<feature type="region of interest" description="Disordered" evidence="1">
    <location>
        <begin position="571"/>
        <end position="609"/>
    </location>
</feature>
<evidence type="ECO:0000313" key="3">
    <source>
        <dbReference type="EMBL" id="KAK7945269.1"/>
    </source>
</evidence>
<feature type="region of interest" description="Disordered" evidence="1">
    <location>
        <begin position="382"/>
        <end position="534"/>
    </location>
</feature>
<proteinExistence type="predicted"/>
<keyword evidence="2" id="KW-1133">Transmembrane helix</keyword>
<dbReference type="PANTHER" id="PTHR21687">
    <property type="entry name" value="PLASMALEMMA VESICLE-ASSOCIATED PROTEIN"/>
    <property type="match status" value="1"/>
</dbReference>
<protein>
    <submittedName>
        <fullName evidence="3">Uncharacterized protein</fullName>
    </submittedName>
</protein>
<keyword evidence="2" id="KW-0472">Membrane</keyword>
<dbReference type="InterPro" id="IPR009538">
    <property type="entry name" value="PV-1"/>
</dbReference>
<keyword evidence="4" id="KW-1185">Reference proteome</keyword>
<evidence type="ECO:0000256" key="2">
    <source>
        <dbReference type="SAM" id="Phobius"/>
    </source>
</evidence>